<evidence type="ECO:0000313" key="9">
    <source>
        <dbReference type="Proteomes" id="UP000218287"/>
    </source>
</evidence>
<dbReference type="Pfam" id="PF19045">
    <property type="entry name" value="Ligase_CoA_2"/>
    <property type="match status" value="1"/>
</dbReference>
<comment type="similarity">
    <text evidence="4">In the N-terminal section; belongs to the acetate CoA ligase alpha subunit family.</text>
</comment>
<evidence type="ECO:0000313" key="8">
    <source>
        <dbReference type="EMBL" id="BAY15752.1"/>
    </source>
</evidence>
<dbReference type="InterPro" id="IPR011761">
    <property type="entry name" value="ATP-grasp"/>
</dbReference>
<evidence type="ECO:0000256" key="2">
    <source>
        <dbReference type="ARBA" id="ARBA00022741"/>
    </source>
</evidence>
<evidence type="ECO:0000259" key="6">
    <source>
        <dbReference type="PROSITE" id="PS50975"/>
    </source>
</evidence>
<dbReference type="Pfam" id="PF13607">
    <property type="entry name" value="Succ_CoA_lig"/>
    <property type="match status" value="1"/>
</dbReference>
<dbReference type="InterPro" id="IPR036291">
    <property type="entry name" value="NAD(P)-bd_dom_sf"/>
</dbReference>
<dbReference type="InterPro" id="IPR013815">
    <property type="entry name" value="ATP_grasp_subdomain_1"/>
</dbReference>
<dbReference type="Gene3D" id="3.30.1490.20">
    <property type="entry name" value="ATP-grasp fold, A domain"/>
    <property type="match status" value="1"/>
</dbReference>
<protein>
    <submittedName>
        <fullName evidence="8">GCN5-related N-acetyltransferase</fullName>
    </submittedName>
</protein>
<dbReference type="SUPFAM" id="SSF55729">
    <property type="entry name" value="Acyl-CoA N-acyltransferases (Nat)"/>
    <property type="match status" value="1"/>
</dbReference>
<keyword evidence="8" id="KW-0808">Transferase</keyword>
<dbReference type="Pfam" id="PF13302">
    <property type="entry name" value="Acetyltransf_3"/>
    <property type="match status" value="1"/>
</dbReference>
<accession>A0A1Z4GE39</accession>
<dbReference type="Pfam" id="PF13549">
    <property type="entry name" value="ATP-grasp_5"/>
    <property type="match status" value="1"/>
</dbReference>
<dbReference type="GO" id="GO:0005524">
    <property type="term" value="F:ATP binding"/>
    <property type="evidence" value="ECO:0007669"/>
    <property type="project" value="UniProtKB-UniRule"/>
</dbReference>
<keyword evidence="1" id="KW-0436">Ligase</keyword>
<evidence type="ECO:0000256" key="1">
    <source>
        <dbReference type="ARBA" id="ARBA00022598"/>
    </source>
</evidence>
<dbReference type="FunFam" id="3.30.1490.20:FF:000020">
    <property type="entry name" value="Protein lysine acetyltransferase"/>
    <property type="match status" value="1"/>
</dbReference>
<keyword evidence="9" id="KW-1185">Reference proteome</keyword>
<dbReference type="GO" id="GO:0043758">
    <property type="term" value="F:acetate-CoA ligase (ADP-forming) activity"/>
    <property type="evidence" value="ECO:0007669"/>
    <property type="project" value="InterPro"/>
</dbReference>
<evidence type="ECO:0000256" key="4">
    <source>
        <dbReference type="ARBA" id="ARBA00060888"/>
    </source>
</evidence>
<dbReference type="EMBL" id="AP018174">
    <property type="protein sequence ID" value="BAY15752.1"/>
    <property type="molecule type" value="Genomic_DNA"/>
</dbReference>
<dbReference type="Gene3D" id="3.40.50.720">
    <property type="entry name" value="NAD(P)-binding Rossmann-like Domain"/>
    <property type="match status" value="1"/>
</dbReference>
<name>A0A1Z4GE39_9CYAN</name>
<dbReference type="Gene3D" id="3.30.470.20">
    <property type="entry name" value="ATP-grasp fold, B domain"/>
    <property type="match status" value="1"/>
</dbReference>
<dbReference type="Gene3D" id="3.40.630.30">
    <property type="match status" value="1"/>
</dbReference>
<dbReference type="Gene3D" id="3.40.50.261">
    <property type="entry name" value="Succinyl-CoA synthetase domains"/>
    <property type="match status" value="2"/>
</dbReference>
<dbReference type="Proteomes" id="UP000218287">
    <property type="component" value="Chromosome"/>
</dbReference>
<evidence type="ECO:0000259" key="7">
    <source>
        <dbReference type="PROSITE" id="PS51186"/>
    </source>
</evidence>
<keyword evidence="2 5" id="KW-0547">Nucleotide-binding</keyword>
<sequence>MQKSLKPTSDRTFDILQAEKLNPLDAIFAPKTVAVIGASETPGSVGRTLLWNLITNPFGGTVFPVNPKRHSVLGIKAYPKIADIPETVDLAVIATPAPTVPGIIAECVDAGVKSAIVISAGFKEAGAAGIALEQEILTQARRGNIRIIGPNCLGVMSPLSGLNATFASAMARPGNVGFISQSGALCTAILDWSFQENVGFSAFVSIGSMLDVGWGDLIYYLGDDPRTKSIVIYMESIGDARYFISAAREVALTKPIIVIKAGRTEAAAKAAASHTGALAESDAVLDAAFRRCGVLRVNSISDLFDVAEVLAKQPRPKGPRLTILTNAGGPGVLATDALIEAGGELTAISEEAIASFDKILPTHWSHNNPIDILGDADPQRYTQALEIAANDPNSDGLLVILTPQAMTDPTQTAEQLKPYAQIPGKPILASWMGGAEVTAGETILNRQRIPTYRYPDTAARVFSYMWQSSYNLRGIYETPVLSAVDPNSGIPDRNSVTKIISAARQDGRTILTEFESKQILAAYGIPVVPTCVAKSEDEAVKCADSIGYPVVVKLYSHVITHKTDVGGVQLNLRDAEAVRQAYRTIKSSIEEKIAKDPHYSALKTQNSALFLGVTVQPMVKTDGYELIIGSSLDPQFGPVLLFGTGGQLVEVFQDRAIALPPLNTTLARRMMEHTKIYKALKGVRGRQSIDLAALEQLMVAFSQLVVEQPWIKEIDINPLLAIPPTALNSGGLIALDGRIVLHTPDIQEQQLPKLAIRPYPSQYISEWAMKNGMSVTIRPIRPEDEPLMVQFHQTLSEESVYFRYFHLIKLSQRITHERLTRICFIDYDREMALVAEHQNPQTKTKQILAVGRLSKLHGTDAAEFAMIVSDRYQCQGLGTELVRRLLQVGRQENIGRVTANILSDNNGMQRVCEKLGFHLQPTSDSTVMQAEIAL</sequence>
<dbReference type="InterPro" id="IPR051538">
    <property type="entry name" value="Acyl-CoA_Synth/Transferase"/>
</dbReference>
<dbReference type="InterPro" id="IPR043938">
    <property type="entry name" value="Ligase_CoA_dom"/>
</dbReference>
<dbReference type="SUPFAM" id="SSF52210">
    <property type="entry name" value="Succinyl-CoA synthetase domains"/>
    <property type="match status" value="2"/>
</dbReference>
<gene>
    <name evidence="8" type="ORF">NIES21_15710</name>
</gene>
<evidence type="ECO:0000256" key="3">
    <source>
        <dbReference type="ARBA" id="ARBA00022840"/>
    </source>
</evidence>
<dbReference type="SUPFAM" id="SSF51735">
    <property type="entry name" value="NAD(P)-binding Rossmann-fold domains"/>
    <property type="match status" value="1"/>
</dbReference>
<dbReference type="InterPro" id="IPR016181">
    <property type="entry name" value="Acyl_CoA_acyltransferase"/>
</dbReference>
<dbReference type="PANTHER" id="PTHR43334">
    <property type="entry name" value="ACETATE--COA LIGASE [ADP-FORMING]"/>
    <property type="match status" value="1"/>
</dbReference>
<dbReference type="SMART" id="SM00881">
    <property type="entry name" value="CoA_binding"/>
    <property type="match status" value="1"/>
</dbReference>
<organism evidence="8 9">
    <name type="scientific">Anabaenopsis circularis NIES-21</name>
    <dbReference type="NCBI Taxonomy" id="1085406"/>
    <lineage>
        <taxon>Bacteria</taxon>
        <taxon>Bacillati</taxon>
        <taxon>Cyanobacteriota</taxon>
        <taxon>Cyanophyceae</taxon>
        <taxon>Nostocales</taxon>
        <taxon>Nodulariaceae</taxon>
        <taxon>Anabaenopsis</taxon>
    </lineage>
</organism>
<dbReference type="InterPro" id="IPR032875">
    <property type="entry name" value="Succ_CoA_lig_flav_dom"/>
</dbReference>
<feature type="domain" description="ATP-grasp" evidence="6">
    <location>
        <begin position="517"/>
        <end position="553"/>
    </location>
</feature>
<dbReference type="GO" id="GO:0046872">
    <property type="term" value="F:metal ion binding"/>
    <property type="evidence" value="ECO:0007669"/>
    <property type="project" value="InterPro"/>
</dbReference>
<dbReference type="SUPFAM" id="SSF56059">
    <property type="entry name" value="Glutathione synthetase ATP-binding domain-like"/>
    <property type="match status" value="1"/>
</dbReference>
<proteinExistence type="inferred from homology"/>
<dbReference type="Pfam" id="PF13380">
    <property type="entry name" value="CoA_binding_2"/>
    <property type="match status" value="1"/>
</dbReference>
<evidence type="ECO:0000256" key="5">
    <source>
        <dbReference type="PROSITE-ProRule" id="PRU00409"/>
    </source>
</evidence>
<dbReference type="PROSITE" id="PS50975">
    <property type="entry name" value="ATP_GRASP"/>
    <property type="match status" value="1"/>
</dbReference>
<dbReference type="GO" id="GO:0016747">
    <property type="term" value="F:acyltransferase activity, transferring groups other than amino-acyl groups"/>
    <property type="evidence" value="ECO:0007669"/>
    <property type="project" value="InterPro"/>
</dbReference>
<keyword evidence="3 5" id="KW-0067">ATP-binding</keyword>
<dbReference type="InterPro" id="IPR000182">
    <property type="entry name" value="GNAT_dom"/>
</dbReference>
<reference evidence="8 9" key="1">
    <citation type="submission" date="2017-06" db="EMBL/GenBank/DDBJ databases">
        <title>Genome sequencing of cyanobaciteial culture collection at National Institute for Environmental Studies (NIES).</title>
        <authorList>
            <person name="Hirose Y."/>
            <person name="Shimura Y."/>
            <person name="Fujisawa T."/>
            <person name="Nakamura Y."/>
            <person name="Kawachi M."/>
        </authorList>
    </citation>
    <scope>NUCLEOTIDE SEQUENCE [LARGE SCALE GENOMIC DNA]</scope>
    <source>
        <strain evidence="8 9">NIES-21</strain>
    </source>
</reference>
<dbReference type="PROSITE" id="PS51186">
    <property type="entry name" value="GNAT"/>
    <property type="match status" value="1"/>
</dbReference>
<dbReference type="OrthoDB" id="9807426at2"/>
<dbReference type="PANTHER" id="PTHR43334:SF1">
    <property type="entry name" value="3-HYDROXYPROPIONATE--COA LIGASE [ADP-FORMING]"/>
    <property type="match status" value="1"/>
</dbReference>
<dbReference type="AlphaFoldDB" id="A0A1Z4GE39"/>
<dbReference type="InterPro" id="IPR016102">
    <property type="entry name" value="Succinyl-CoA_synth-like"/>
</dbReference>
<feature type="domain" description="N-acetyltransferase" evidence="7">
    <location>
        <begin position="775"/>
        <end position="934"/>
    </location>
</feature>
<dbReference type="InterPro" id="IPR003781">
    <property type="entry name" value="CoA-bd"/>
</dbReference>